<accession>A0A446BQE8</accession>
<feature type="region of interest" description="Disordered" evidence="1">
    <location>
        <begin position="698"/>
        <end position="719"/>
    </location>
</feature>
<evidence type="ECO:0000259" key="2">
    <source>
        <dbReference type="Pfam" id="PF26013"/>
    </source>
</evidence>
<dbReference type="Proteomes" id="UP000289323">
    <property type="component" value="Unassembled WGS sequence"/>
</dbReference>
<feature type="region of interest" description="Disordered" evidence="1">
    <location>
        <begin position="964"/>
        <end position="1048"/>
    </location>
</feature>
<feature type="compositionally biased region" description="Low complexity" evidence="1">
    <location>
        <begin position="19"/>
        <end position="31"/>
    </location>
</feature>
<proteinExistence type="predicted"/>
<feature type="region of interest" description="Disordered" evidence="1">
    <location>
        <begin position="313"/>
        <end position="359"/>
    </location>
</feature>
<feature type="region of interest" description="Disordered" evidence="1">
    <location>
        <begin position="1060"/>
        <end position="1099"/>
    </location>
</feature>
<feature type="region of interest" description="Disordered" evidence="1">
    <location>
        <begin position="814"/>
        <end position="906"/>
    </location>
</feature>
<feature type="region of interest" description="Disordered" evidence="1">
    <location>
        <begin position="1129"/>
        <end position="1168"/>
    </location>
</feature>
<evidence type="ECO:0000313" key="4">
    <source>
        <dbReference type="Proteomes" id="UP000289323"/>
    </source>
</evidence>
<dbReference type="AlphaFoldDB" id="A0A446BQE8"/>
<feature type="region of interest" description="Disordered" evidence="1">
    <location>
        <begin position="1"/>
        <end position="122"/>
    </location>
</feature>
<gene>
    <name evidence="3" type="ORF">TT172_LOCUS7069</name>
</gene>
<feature type="domain" description="DUF8004" evidence="2">
    <location>
        <begin position="434"/>
        <end position="525"/>
    </location>
</feature>
<evidence type="ECO:0000313" key="3">
    <source>
        <dbReference type="EMBL" id="SPQ24650.1"/>
    </source>
</evidence>
<feature type="compositionally biased region" description="Basic and acidic residues" evidence="1">
    <location>
        <begin position="825"/>
        <end position="834"/>
    </location>
</feature>
<feature type="compositionally biased region" description="Gly residues" evidence="1">
    <location>
        <begin position="1136"/>
        <end position="1157"/>
    </location>
</feature>
<protein>
    <submittedName>
        <fullName evidence="3">Daed1988-c858-4498-9f80-8b22a709f85e</fullName>
    </submittedName>
</protein>
<evidence type="ECO:0000256" key="1">
    <source>
        <dbReference type="SAM" id="MobiDB-lite"/>
    </source>
</evidence>
<name>A0A446BQE8_9PEZI</name>
<feature type="compositionally biased region" description="Polar residues" evidence="1">
    <location>
        <begin position="841"/>
        <end position="850"/>
    </location>
</feature>
<feature type="compositionally biased region" description="Basic and acidic residues" evidence="1">
    <location>
        <begin position="44"/>
        <end position="54"/>
    </location>
</feature>
<dbReference type="PANTHER" id="PTHR39601">
    <property type="entry name" value="CHORIOGENIN HMINOR"/>
    <property type="match status" value="1"/>
</dbReference>
<feature type="compositionally biased region" description="Low complexity" evidence="1">
    <location>
        <begin position="92"/>
        <end position="101"/>
    </location>
</feature>
<feature type="compositionally biased region" description="Polar residues" evidence="1">
    <location>
        <begin position="879"/>
        <end position="894"/>
    </location>
</feature>
<feature type="compositionally biased region" description="Low complexity" evidence="1">
    <location>
        <begin position="856"/>
        <end position="869"/>
    </location>
</feature>
<feature type="compositionally biased region" description="Low complexity" evidence="1">
    <location>
        <begin position="1077"/>
        <end position="1088"/>
    </location>
</feature>
<dbReference type="PANTHER" id="PTHR39601:SF2">
    <property type="entry name" value="CHORIOGENIN HMINOR"/>
    <property type="match status" value="1"/>
</dbReference>
<dbReference type="InterPro" id="IPR058317">
    <property type="entry name" value="DUF8004"/>
</dbReference>
<dbReference type="Pfam" id="PF26013">
    <property type="entry name" value="DUF8004"/>
    <property type="match status" value="1"/>
</dbReference>
<feature type="region of interest" description="Disordered" evidence="1">
    <location>
        <begin position="159"/>
        <end position="184"/>
    </location>
</feature>
<reference evidence="3 4" key="1">
    <citation type="submission" date="2018-04" db="EMBL/GenBank/DDBJ databases">
        <authorList>
            <person name="Huttner S."/>
            <person name="Dainat J."/>
        </authorList>
    </citation>
    <scope>NUCLEOTIDE SEQUENCE [LARGE SCALE GENOMIC DNA]</scope>
</reference>
<dbReference type="EMBL" id="OUUZ01000013">
    <property type="protein sequence ID" value="SPQ24650.1"/>
    <property type="molecule type" value="Genomic_DNA"/>
</dbReference>
<sequence length="1183" mass="126070">MSGRSAYARKKATERTPARARSNASSDNATTGGLGELVGGPVPRQDRARYREMDAAGTKTANARPRDLTGLPEMDDMAVYYNGDHNNGGRSGSSLGERSAGPHASRGNRPLDDSAHARPPRLTLKTDYVSGIEKSGLRNALDKKSDEVRKGLAKAFTFKKKERTGEDSQTAGDHRPESAATVRPVEVVDSRLEDPRDTREDAISPGRYREVLGDVDLRLSQAGMPVHSPPARPLPAVPGAVLPIKRWIGAGRPPQRWNKLRKDPELWDPHGDVLVFLGQRGQPSLDPSFRLSSHIIEATESRYLIAMLREGSTEDDLDTPSPLSGAPPMLQRHGSSGRRRLAPGGYGHRGQPTPPASEDNSLWNADGQISYELHFPAPSDSSARDQVRYHITTRNVFALLYHASLVGFSLYQALADLHGRLESYMPTTADNIGSILHYLSARGIDDVRGDPETAVGLLAWSEHRAVRWEEGWREAFVHCAGMYSELESCADFSHVSPLTRALLERASLETQLRIQAAEERLAAFEYGDMWPAAVAITASTSGPVVAAPAKAAMDRLQQFFVRYYTREFGSWPPLSSQSAVAAAPKVVGGRAEDTWLTRTVAQRLQKDFAALYDYLVNRDIIWDESEARPSRKWMMISESGNRGFEADTPDLPMTDMLVEFDNKHRFPHIPHPYPLVPESIPSLPVISTAGSGSSTSGIFGVKPSKNNTVPAQGGDGSGRVGAAERRIQLAYTEATNVFTLGTTFSHSTLVDAFSKFEKADCIGEVDPSTARRGRWVLIYGVLQTLATVSVDAPNVRYKDGVAYHLSPRLKGVKIPPWKTGAAGPDPHEATHEQSHCWTVPASWTNPTSPGGETDPSGSGADSSAEEGASYPTHFPQRGYSRQSNRGHQRQQQPHFLSPRTLLPTRGSLRSISTGVTAMTTTTTTTTATTTTGSNSVPSVVMGSPTAAGGLYTGFRSSVLSYAGSDTGSSGSGNGATHPVQTRIAPAPGPGQGQGQGWQAAAASRHVLHGDEHEWTSAAAAAASSRQTRGRQHGQGEAYPGSPSAAGGHAYARVSAGRMAALPGSRPRGAEEAGGADEGSASASASTSGYTHGPPAQDAGLGVELGELDELLDEVVDVDGEMFVMAHGTPRQAQAGWGDGGGGAGAEGEPDGPGGGSGAEMARVGPGPVIRDFDELESALGSMD</sequence>
<organism evidence="3 4">
    <name type="scientific">Thermothielavioides terrestris</name>
    <dbReference type="NCBI Taxonomy" id="2587410"/>
    <lineage>
        <taxon>Eukaryota</taxon>
        <taxon>Fungi</taxon>
        <taxon>Dikarya</taxon>
        <taxon>Ascomycota</taxon>
        <taxon>Pezizomycotina</taxon>
        <taxon>Sordariomycetes</taxon>
        <taxon>Sordariomycetidae</taxon>
        <taxon>Sordariales</taxon>
        <taxon>Chaetomiaceae</taxon>
        <taxon>Thermothielavioides</taxon>
    </lineage>
</organism>